<feature type="compositionally biased region" description="Pro residues" evidence="1">
    <location>
        <begin position="711"/>
        <end position="785"/>
    </location>
</feature>
<feature type="region of interest" description="Disordered" evidence="1">
    <location>
        <begin position="428"/>
        <end position="785"/>
    </location>
</feature>
<feature type="compositionally biased region" description="Low complexity" evidence="1">
    <location>
        <begin position="1372"/>
        <end position="1399"/>
    </location>
</feature>
<feature type="compositionally biased region" description="Low complexity" evidence="1">
    <location>
        <begin position="671"/>
        <end position="710"/>
    </location>
</feature>
<protein>
    <submittedName>
        <fullName evidence="3">Uncharacterized protein</fullName>
    </submittedName>
</protein>
<keyword evidence="2" id="KW-0812">Transmembrane</keyword>
<dbReference type="EMBL" id="JAEHOD010000007">
    <property type="protein sequence ID" value="KAG2451856.1"/>
    <property type="molecule type" value="Genomic_DNA"/>
</dbReference>
<evidence type="ECO:0000313" key="4">
    <source>
        <dbReference type="Proteomes" id="UP000613740"/>
    </source>
</evidence>
<feature type="compositionally biased region" description="Low complexity" evidence="1">
    <location>
        <begin position="531"/>
        <end position="600"/>
    </location>
</feature>
<feature type="transmembrane region" description="Helical" evidence="2">
    <location>
        <begin position="1197"/>
        <end position="1218"/>
    </location>
</feature>
<feature type="compositionally biased region" description="Pro residues" evidence="1">
    <location>
        <begin position="646"/>
        <end position="657"/>
    </location>
</feature>
<keyword evidence="2" id="KW-1133">Transmembrane helix</keyword>
<keyword evidence="4" id="KW-1185">Reference proteome</keyword>
<feature type="compositionally biased region" description="Pro residues" evidence="1">
    <location>
        <begin position="428"/>
        <end position="530"/>
    </location>
</feature>
<evidence type="ECO:0000256" key="2">
    <source>
        <dbReference type="SAM" id="Phobius"/>
    </source>
</evidence>
<feature type="compositionally biased region" description="Low complexity" evidence="1">
    <location>
        <begin position="608"/>
        <end position="645"/>
    </location>
</feature>
<feature type="region of interest" description="Disordered" evidence="1">
    <location>
        <begin position="1366"/>
        <end position="1422"/>
    </location>
</feature>
<dbReference type="Proteomes" id="UP000613740">
    <property type="component" value="Unassembled WGS sequence"/>
</dbReference>
<sequence length="1422" mass="138234">MSVSVSRTSTTPIDAYIDCASFTDSLQRYIADLTGAEAPVLTCDAQSDAGVSLTAIGAAPSTTADALYVALSRSGYSDLVGELQLPDTGGCIAGDQPFLSFASTCTDAFRPGACAQDTCSIDALVRHVLPPAGADPAPAGPTDTELDAECTALADRMNALLATVAADLGTSLSAEIAFQCTHSTETLVTGLVDGTVVADGTQARVVKAYVSQLPTNVSAALRAAFVASGYNTLAASLGFPALAPAGDAGGCLIDSTTADLTTAAALEVAGSESCGGGYLPPACPDTCTLSASVQHPLAGTSSTTGLTADDVAAECDTLVKVLDILMVGVADEQGVDSSALAFECTAAAVATASAGATASASATLPFAVAAALQAQLSGQVGYNALASSLSMAELTAGGCLAYGTDLSATTLASFAADCALPFTPAVCPPSPPSPRPPTPRPPSPPSPRPPKPSPPQPPSPRPPKPSPPVVHPPSPRPPPPAPPSPTPPSPAPPSPRPPSPAPPSPLPSSPPPPSPVPPSPAPPSPAPSSPEPSGTTPSGTPSVSSSPAPTSSQNTSSLSPSPSSGLSPEPSPSSPSANATTPSGSGSSPAPSPSPSTSSPSPIPSPEPSTGESPTPSPGSFSPSPSPSPSSEGSPMPSPSGSTQPSPSPSAASPPAPNRDIDLNLPPSPSPSTSGTSPSPAPSAATSPSPSTSPEPSSSSPSPSSSSSSSPSPPSPSAAPPLPSPLTPPPSPPSPSPPPLPPLPPSPPPSPPLPPSPPPSPPLPPPPPPVPPAPPSPPPVPPSPPAPPSFAGGAVLPVAVPSNVISWSQTGYDMSVYDTSENATHYVVQYLVLVASSAQAMSGWSVVVDTSILGSDLNTSAVTGTRTRDDGITTTTTVIPVTRANVPTVTVIDQLAPGSSAFYTLYWPKITFGAATRRRLAQAGTTSTAASSRGVNVTVIAWSNSTLSTIVLPPEVTGPNSPALSAGAAMCAAASSAGASTLPTDASVTLLGGSASSCIVTTLSNLYASASNHTTFNASVAASSAKTGCTSYLASLSRPAFVRLPLTPTAAAALAAALANRSAAAGGAAASVLPLGAFVSGGALVLPRSLASTSAVALRFSLPAVLAPSDVCEQGVLADQMPNTCAVQLVWRSGCAQGTLGNASALAAGGGVGLVPGVQAQPPSPAANLQAESGSRDVNVDAPSSGSSGNSLNASQIAIVVCLVVGFVILAIIVLAVVMHYRRKKWTPAKGEVSSAPGPLILRPSAGGARHVININASAGGAPISAGGAAPTSMGGASTTYTATGLDTPRTPAGMGRSTGGGSAFAVSGGGAAAAVAGAARGPGVIAMQLDGEEDDPMALPPPPTQAAGGRRAHFVNPLSVMPPVAVESPTAEDGGAAAAAASVAATEGGLSSAGPSGSHPGGSGAGGAVDDQKGAVSWAQS</sequence>
<evidence type="ECO:0000313" key="3">
    <source>
        <dbReference type="EMBL" id="KAG2451856.1"/>
    </source>
</evidence>
<name>A0A835WQN8_9CHLO</name>
<reference evidence="3" key="1">
    <citation type="journal article" date="2020" name="bioRxiv">
        <title>Comparative genomics of Chlamydomonas.</title>
        <authorList>
            <person name="Craig R.J."/>
            <person name="Hasan A.R."/>
            <person name="Ness R.W."/>
            <person name="Keightley P.D."/>
        </authorList>
    </citation>
    <scope>NUCLEOTIDE SEQUENCE</scope>
    <source>
        <strain evidence="3">CCAP 11/173</strain>
    </source>
</reference>
<feature type="region of interest" description="Disordered" evidence="1">
    <location>
        <begin position="1161"/>
        <end position="1191"/>
    </location>
</feature>
<proteinExistence type="predicted"/>
<gene>
    <name evidence="3" type="ORF">HYH02_003632</name>
</gene>
<accession>A0A835WQN8</accession>
<organism evidence="3 4">
    <name type="scientific">Chlamydomonas schloesseri</name>
    <dbReference type="NCBI Taxonomy" id="2026947"/>
    <lineage>
        <taxon>Eukaryota</taxon>
        <taxon>Viridiplantae</taxon>
        <taxon>Chlorophyta</taxon>
        <taxon>core chlorophytes</taxon>
        <taxon>Chlorophyceae</taxon>
        <taxon>CS clade</taxon>
        <taxon>Chlamydomonadales</taxon>
        <taxon>Chlamydomonadaceae</taxon>
        <taxon>Chlamydomonas</taxon>
    </lineage>
</organism>
<comment type="caution">
    <text evidence="3">The sequence shown here is derived from an EMBL/GenBank/DDBJ whole genome shotgun (WGS) entry which is preliminary data.</text>
</comment>
<dbReference type="OrthoDB" id="549685at2759"/>
<keyword evidence="2" id="KW-0472">Membrane</keyword>
<evidence type="ECO:0000256" key="1">
    <source>
        <dbReference type="SAM" id="MobiDB-lite"/>
    </source>
</evidence>